<dbReference type="SMART" id="SM00939">
    <property type="entry name" value="PepX_C"/>
    <property type="match status" value="1"/>
</dbReference>
<evidence type="ECO:0000313" key="3">
    <source>
        <dbReference type="EMBL" id="KAB2334569.1"/>
    </source>
</evidence>
<keyword evidence="4" id="KW-1185">Reference proteome</keyword>
<sequence>MKIEQIILEKNIPCQMRDGVTLYADIYRPNIEGKFPVLLTRLPYNKDLPFYSHRYLDTNRLVQNGYIVIIQDVRGRFASEGQFYPFIYEAEDGYDTVEWAASLPYSSGEVGMFGLSYYGFTQLLAATEKPPHLKAIAPAMTLSDWRNNSIESNGKFLVGSSETWALESVAPDELKRKYGNTEEFAAMMDKTAEFYNQIEEWYRFKPINKWPPLKELGVANYFFDLLDSDTNEFNWNRASIIEEYENIQIPALHIAGWYDNFLQPTIQNYSEIKKKGHSSQKLIIGPWGHGVFSNQLGERNFGIHASGDWIDQKEDLTDLHIRWFDKWIKGKETVSDQEAPIQIFVMGINQWRNENEWPLARTNYTPYYFHSEGNANTRFGDGKLSMEKPVNDTCDTYLYDPSNPVPTSGGGTLFAGVQTMGPRNQCKIEEREDVLVYTSEPLQKELEVTGPIKIRLWAETDAKDTDFTAKLIDVLPDGTAYNLTDGIVRAKYRNGEKEEEGIQAKIIQYEIDLWATSNVFLPGHRIRVEISSSNFPRFDANLNTRESMINSEEFITAKQIIYHNEEYPSHIILPVIPEREKGV</sequence>
<protein>
    <submittedName>
        <fullName evidence="3">CocE/NonD family hydrolase</fullName>
    </submittedName>
</protein>
<evidence type="ECO:0000259" key="2">
    <source>
        <dbReference type="SMART" id="SM00939"/>
    </source>
</evidence>
<dbReference type="InterPro" id="IPR008979">
    <property type="entry name" value="Galactose-bd-like_sf"/>
</dbReference>
<dbReference type="NCBIfam" id="TIGR00976">
    <property type="entry name" value="CocE_NonD"/>
    <property type="match status" value="1"/>
</dbReference>
<dbReference type="InterPro" id="IPR005674">
    <property type="entry name" value="CocE/Ser_esterase"/>
</dbReference>
<dbReference type="AlphaFoldDB" id="A0A6L3V5D9"/>
<reference evidence="3 4" key="1">
    <citation type="journal article" date="2016" name="Antonie Van Leeuwenhoek">
        <title>Bacillus depressus sp. nov., isolated from soil of a sunflower field.</title>
        <authorList>
            <person name="Wei X."/>
            <person name="Xin D."/>
            <person name="Xin Y."/>
            <person name="Zhang H."/>
            <person name="Wang T."/>
            <person name="Zhang J."/>
        </authorList>
    </citation>
    <scope>NUCLEOTIDE SEQUENCE [LARGE SCALE GENOMIC DNA]</scope>
    <source>
        <strain evidence="3 4">BZ1</strain>
    </source>
</reference>
<dbReference type="EMBL" id="WBOS01000006">
    <property type="protein sequence ID" value="KAB2334569.1"/>
    <property type="molecule type" value="Genomic_DNA"/>
</dbReference>
<dbReference type="SUPFAM" id="SSF53474">
    <property type="entry name" value="alpha/beta-Hydrolases"/>
    <property type="match status" value="1"/>
</dbReference>
<dbReference type="GO" id="GO:0008239">
    <property type="term" value="F:dipeptidyl-peptidase activity"/>
    <property type="evidence" value="ECO:0007669"/>
    <property type="project" value="InterPro"/>
</dbReference>
<dbReference type="Pfam" id="PF02129">
    <property type="entry name" value="Peptidase_S15"/>
    <property type="match status" value="1"/>
</dbReference>
<name>A0A6L3V5D9_9BACI</name>
<organism evidence="3 4">
    <name type="scientific">Cytobacillus depressus</name>
    <dbReference type="NCBI Taxonomy" id="1602942"/>
    <lineage>
        <taxon>Bacteria</taxon>
        <taxon>Bacillati</taxon>
        <taxon>Bacillota</taxon>
        <taxon>Bacilli</taxon>
        <taxon>Bacillales</taxon>
        <taxon>Bacillaceae</taxon>
        <taxon>Cytobacillus</taxon>
    </lineage>
</organism>
<dbReference type="Gene3D" id="3.40.50.1820">
    <property type="entry name" value="alpha/beta hydrolase"/>
    <property type="match status" value="1"/>
</dbReference>
<evidence type="ECO:0000313" key="4">
    <source>
        <dbReference type="Proteomes" id="UP000481030"/>
    </source>
</evidence>
<dbReference type="Gene3D" id="2.60.120.260">
    <property type="entry name" value="Galactose-binding domain-like"/>
    <property type="match status" value="1"/>
</dbReference>
<dbReference type="InterPro" id="IPR013736">
    <property type="entry name" value="Xaa-Pro_dipept_C"/>
</dbReference>
<dbReference type="InterPro" id="IPR029058">
    <property type="entry name" value="AB_hydrolase_fold"/>
</dbReference>
<dbReference type="InterPro" id="IPR000383">
    <property type="entry name" value="Xaa-Pro-like_dom"/>
</dbReference>
<dbReference type="InterPro" id="IPR050585">
    <property type="entry name" value="Xaa-Pro_dipeptidyl-ppase/CocE"/>
</dbReference>
<comment type="caution">
    <text evidence="3">The sequence shown here is derived from an EMBL/GenBank/DDBJ whole genome shotgun (WGS) entry which is preliminary data.</text>
</comment>
<keyword evidence="1 3" id="KW-0378">Hydrolase</keyword>
<dbReference type="SUPFAM" id="SSF49785">
    <property type="entry name" value="Galactose-binding domain-like"/>
    <property type="match status" value="1"/>
</dbReference>
<dbReference type="PANTHER" id="PTHR43056">
    <property type="entry name" value="PEPTIDASE S9 PROLYL OLIGOPEPTIDASE"/>
    <property type="match status" value="1"/>
</dbReference>
<dbReference type="OrthoDB" id="319764at2"/>
<dbReference type="Gene3D" id="1.10.3020.10">
    <property type="entry name" value="alpha-amino acid ester hydrolase ( Helical cap domain)"/>
    <property type="match status" value="1"/>
</dbReference>
<dbReference type="RefSeq" id="WP_151535646.1">
    <property type="nucleotide sequence ID" value="NZ_WBOS01000006.1"/>
</dbReference>
<proteinExistence type="predicted"/>
<dbReference type="PANTHER" id="PTHR43056:SF10">
    <property type="entry name" value="COCE_NOND FAMILY, PUTATIVE (AFU_ORTHOLOGUE AFUA_7G00600)-RELATED"/>
    <property type="match status" value="1"/>
</dbReference>
<gene>
    <name evidence="3" type="ORF">F7731_15320</name>
</gene>
<dbReference type="Pfam" id="PF08530">
    <property type="entry name" value="PepX_C"/>
    <property type="match status" value="1"/>
</dbReference>
<accession>A0A6L3V5D9</accession>
<dbReference type="Proteomes" id="UP000481030">
    <property type="component" value="Unassembled WGS sequence"/>
</dbReference>
<evidence type="ECO:0000256" key="1">
    <source>
        <dbReference type="ARBA" id="ARBA00022801"/>
    </source>
</evidence>
<feature type="domain" description="Xaa-Pro dipeptidyl-peptidase C-terminal" evidence="2">
    <location>
        <begin position="321"/>
        <end position="572"/>
    </location>
</feature>